<evidence type="ECO:0000256" key="2">
    <source>
        <dbReference type="ARBA" id="ARBA00022630"/>
    </source>
</evidence>
<dbReference type="GO" id="GO:1903457">
    <property type="term" value="P:lactate catabolic process"/>
    <property type="evidence" value="ECO:0007669"/>
    <property type="project" value="TreeGrafter"/>
</dbReference>
<dbReference type="AlphaFoldDB" id="A0A6H9WJI9"/>
<accession>A0A6H9WJI9</accession>
<dbReference type="Pfam" id="PF01565">
    <property type="entry name" value="FAD_binding_4"/>
    <property type="match status" value="1"/>
</dbReference>
<dbReference type="InterPro" id="IPR016170">
    <property type="entry name" value="Cytok_DH_C_sf"/>
</dbReference>
<organism evidence="6 7">
    <name type="scientific">Pseudoclavibacter endophyticus</name>
    <dbReference type="NCBI Taxonomy" id="1778590"/>
    <lineage>
        <taxon>Bacteria</taxon>
        <taxon>Bacillati</taxon>
        <taxon>Actinomycetota</taxon>
        <taxon>Actinomycetes</taxon>
        <taxon>Micrococcales</taxon>
        <taxon>Microbacteriaceae</taxon>
        <taxon>Pseudoclavibacter</taxon>
    </lineage>
</organism>
<keyword evidence="4" id="KW-0560">Oxidoreductase</keyword>
<name>A0A6H9WJI9_9MICO</name>
<dbReference type="PANTHER" id="PTHR11748">
    <property type="entry name" value="D-LACTATE DEHYDROGENASE"/>
    <property type="match status" value="1"/>
</dbReference>
<gene>
    <name evidence="6" type="ORF">F8O04_01465</name>
</gene>
<dbReference type="GO" id="GO:0004458">
    <property type="term" value="F:D-lactate dehydrogenase (cytochrome) activity"/>
    <property type="evidence" value="ECO:0007669"/>
    <property type="project" value="TreeGrafter"/>
</dbReference>
<dbReference type="InterPro" id="IPR006094">
    <property type="entry name" value="Oxid_FAD_bind_N"/>
</dbReference>
<dbReference type="EMBL" id="WBJY01000001">
    <property type="protein sequence ID" value="KAB1648986.1"/>
    <property type="molecule type" value="Genomic_DNA"/>
</dbReference>
<keyword evidence="3" id="KW-0274">FAD</keyword>
<dbReference type="GO" id="GO:0071949">
    <property type="term" value="F:FAD binding"/>
    <property type="evidence" value="ECO:0007669"/>
    <property type="project" value="InterPro"/>
</dbReference>
<comment type="caution">
    <text evidence="6">The sequence shown here is derived from an EMBL/GenBank/DDBJ whole genome shotgun (WGS) entry which is preliminary data.</text>
</comment>
<dbReference type="Gene3D" id="3.30.465.10">
    <property type="match status" value="1"/>
</dbReference>
<dbReference type="GO" id="GO:0008720">
    <property type="term" value="F:D-lactate dehydrogenase (NAD+) activity"/>
    <property type="evidence" value="ECO:0007669"/>
    <property type="project" value="TreeGrafter"/>
</dbReference>
<dbReference type="Proteomes" id="UP000431744">
    <property type="component" value="Unassembled WGS sequence"/>
</dbReference>
<evidence type="ECO:0000313" key="6">
    <source>
        <dbReference type="EMBL" id="KAB1648986.1"/>
    </source>
</evidence>
<dbReference type="InterPro" id="IPR016166">
    <property type="entry name" value="FAD-bd_PCMH"/>
</dbReference>
<dbReference type="Gene3D" id="3.40.462.10">
    <property type="entry name" value="FAD-linked oxidases, C-terminal domain"/>
    <property type="match status" value="1"/>
</dbReference>
<dbReference type="SUPFAM" id="SSF55103">
    <property type="entry name" value="FAD-linked oxidases, C-terminal domain"/>
    <property type="match status" value="1"/>
</dbReference>
<dbReference type="Pfam" id="PF02913">
    <property type="entry name" value="FAD-oxidase_C"/>
    <property type="match status" value="1"/>
</dbReference>
<dbReference type="Gene3D" id="1.10.45.10">
    <property type="entry name" value="Vanillyl-alcohol Oxidase, Chain A, domain 4"/>
    <property type="match status" value="1"/>
</dbReference>
<dbReference type="InterPro" id="IPR016167">
    <property type="entry name" value="FAD-bd_PCMH_sub1"/>
</dbReference>
<dbReference type="OrthoDB" id="9811557at2"/>
<keyword evidence="2" id="KW-0285">Flavoprotein</keyword>
<evidence type="ECO:0000256" key="3">
    <source>
        <dbReference type="ARBA" id="ARBA00022827"/>
    </source>
</evidence>
<keyword evidence="7" id="KW-1185">Reference proteome</keyword>
<dbReference type="RefSeq" id="WP_158027539.1">
    <property type="nucleotide sequence ID" value="NZ_BMHG01000001.1"/>
</dbReference>
<dbReference type="InterPro" id="IPR036318">
    <property type="entry name" value="FAD-bd_PCMH-like_sf"/>
</dbReference>
<dbReference type="PANTHER" id="PTHR11748:SF114">
    <property type="entry name" value="ARYL-ALCOHOL OXIDASE VANILLYL-ALCOHOL OXIDASE (AFU_ORTHOLOGUE AFUA_3G09500)-RELATED"/>
    <property type="match status" value="1"/>
</dbReference>
<feature type="domain" description="FAD-binding PCMH-type" evidence="5">
    <location>
        <begin position="59"/>
        <end position="245"/>
    </location>
</feature>
<dbReference type="Gene3D" id="3.30.43.10">
    <property type="entry name" value="Uridine Diphospho-n-acetylenolpyruvylglucosamine Reductase, domain 2"/>
    <property type="match status" value="1"/>
</dbReference>
<comment type="cofactor">
    <cofactor evidence="1">
        <name>FAD</name>
        <dbReference type="ChEBI" id="CHEBI:57692"/>
    </cofactor>
</comment>
<reference evidence="6 7" key="1">
    <citation type="submission" date="2019-09" db="EMBL/GenBank/DDBJ databases">
        <title>Phylogeny of genus Pseudoclavibacter and closely related genus.</title>
        <authorList>
            <person name="Li Y."/>
        </authorList>
    </citation>
    <scope>NUCLEOTIDE SEQUENCE [LARGE SCALE GENOMIC DNA]</scope>
    <source>
        <strain evidence="6 7">EGI 60007</strain>
    </source>
</reference>
<evidence type="ECO:0000259" key="5">
    <source>
        <dbReference type="PROSITE" id="PS51387"/>
    </source>
</evidence>
<dbReference type="PROSITE" id="PS51387">
    <property type="entry name" value="FAD_PCMH"/>
    <property type="match status" value="1"/>
</dbReference>
<proteinExistence type="predicted"/>
<evidence type="ECO:0000313" key="7">
    <source>
        <dbReference type="Proteomes" id="UP000431744"/>
    </source>
</evidence>
<dbReference type="InterPro" id="IPR016169">
    <property type="entry name" value="FAD-bd_PCMH_sub2"/>
</dbReference>
<dbReference type="SUPFAM" id="SSF56176">
    <property type="entry name" value="FAD-binding/transporter-associated domain-like"/>
    <property type="match status" value="1"/>
</dbReference>
<sequence length="537" mass="58904">MTNDVEDRGRATGPWAGADGAMLDVVLSDLAGIVGEANVHRDDALATEFRDPYDVPDWDAHWPSAVVQPADVDEVQAIVRVANRSGVPLWVNSQGKNNGYGGGAPRVRGSIVVNLRRLDRILEIDEELGYAVVEPGVSFYDLLDELDRRGGEWWASTPDLGWGSVIGNSVDHGVGYTEFGDHATTLHGMEVVLPDGELVRTGMWASSRSRAAHVHPRGFGPDIAGLFRQSNLGIVTKVGVRLIPKPETYAPLRYKVFEKDGLGGLVDATRALQYEGTIRNIPVIGGVLGTAAMRGPRAHWFDGPITDEAYMRTMREFGSGWWNMRAALFGPDEIVRSQLGRIERHLTNALPGGEFSATPVSGDDVNEHTLPLHPDRVQAGRPSQSLLKAIEWWGPDGGHLEVAAVGRYSGAEVVRCGAILREEMEAAGFDFWPSITFYPRSFIYLGVIIFDRANTAQVQAAYDLYDRLIRRLGDEGFPLYRGHVRGMDSIAEQYDWNDHAYRRLVERVKGALDPNGVLASGKQGIWPPRPAGVSARP</sequence>
<evidence type="ECO:0000256" key="4">
    <source>
        <dbReference type="ARBA" id="ARBA00023002"/>
    </source>
</evidence>
<dbReference type="InterPro" id="IPR016164">
    <property type="entry name" value="FAD-linked_Oxase-like_C"/>
</dbReference>
<dbReference type="InterPro" id="IPR004113">
    <property type="entry name" value="FAD-bd_oxidored_4_C"/>
</dbReference>
<dbReference type="InterPro" id="IPR016171">
    <property type="entry name" value="Vanillyl_alc_oxidase_C-sub2"/>
</dbReference>
<evidence type="ECO:0000256" key="1">
    <source>
        <dbReference type="ARBA" id="ARBA00001974"/>
    </source>
</evidence>
<protein>
    <submittedName>
        <fullName evidence="6">FAD-binding oxidoreductase</fullName>
    </submittedName>
</protein>